<sequence length="188" mass="22107">MKSKQTTMTTAAEQKGFSPWCASCALKQEDRLLGSFESLSSIDMRIELCFMEKQLIALQKEYEKKARIYLKDDYERQTYKSARYEAAKAGENDIPVSRLAEIMRDMGLNIGRNQLYVWLREKGFAYFNNQCNRNLPTRQSLDKKRMTIEYKDYVEKKSGRLKQSPELRITPLGQTFFIRALAEERSRR</sequence>
<gene>
    <name evidence="2" type="ORF">CPZ25_008310</name>
</gene>
<proteinExistence type="predicted"/>
<reference evidence="2 3" key="1">
    <citation type="submission" date="2018-05" db="EMBL/GenBank/DDBJ databases">
        <title>Genome comparison of Eubacterium sp.</title>
        <authorList>
            <person name="Feng Y."/>
            <person name="Sanchez-Andrea I."/>
            <person name="Stams A.J.M."/>
            <person name="De Vos W.M."/>
        </authorList>
    </citation>
    <scope>NUCLEOTIDE SEQUENCE [LARGE SCALE GENOMIC DNA]</scope>
    <source>
        <strain evidence="2 3">YI</strain>
    </source>
</reference>
<accession>A0A4P9C9H8</accession>
<dbReference type="AlphaFoldDB" id="A0A4P9C9H8"/>
<dbReference type="Pfam" id="PF03374">
    <property type="entry name" value="ANT"/>
    <property type="match status" value="1"/>
</dbReference>
<name>A0A4P9C9H8_EUBML</name>
<dbReference type="KEGG" id="emt:CPZ25_008310"/>
<organism evidence="2 3">
    <name type="scientific">Eubacterium maltosivorans</name>
    <dbReference type="NCBI Taxonomy" id="2041044"/>
    <lineage>
        <taxon>Bacteria</taxon>
        <taxon>Bacillati</taxon>
        <taxon>Bacillota</taxon>
        <taxon>Clostridia</taxon>
        <taxon>Eubacteriales</taxon>
        <taxon>Eubacteriaceae</taxon>
        <taxon>Eubacterium</taxon>
    </lineage>
</organism>
<protein>
    <recommendedName>
        <fullName evidence="1">Antirepressor protein C-terminal domain-containing protein</fullName>
    </recommendedName>
</protein>
<dbReference type="Proteomes" id="UP000218387">
    <property type="component" value="Chromosome"/>
</dbReference>
<dbReference type="RefSeq" id="WP_096920378.1">
    <property type="nucleotide sequence ID" value="NZ_CP029487.1"/>
</dbReference>
<feature type="domain" description="Antirepressor protein C-terminal" evidence="1">
    <location>
        <begin position="83"/>
        <end position="183"/>
    </location>
</feature>
<evidence type="ECO:0000313" key="2">
    <source>
        <dbReference type="EMBL" id="QCT71332.1"/>
    </source>
</evidence>
<dbReference type="InterPro" id="IPR005039">
    <property type="entry name" value="Ant_C"/>
</dbReference>
<evidence type="ECO:0000313" key="3">
    <source>
        <dbReference type="Proteomes" id="UP000218387"/>
    </source>
</evidence>
<keyword evidence="3" id="KW-1185">Reference proteome</keyword>
<dbReference type="GO" id="GO:0003677">
    <property type="term" value="F:DNA binding"/>
    <property type="evidence" value="ECO:0007669"/>
    <property type="project" value="InterPro"/>
</dbReference>
<dbReference type="EMBL" id="CP029487">
    <property type="protein sequence ID" value="QCT71332.1"/>
    <property type="molecule type" value="Genomic_DNA"/>
</dbReference>
<evidence type="ECO:0000259" key="1">
    <source>
        <dbReference type="Pfam" id="PF03374"/>
    </source>
</evidence>